<organism evidence="1">
    <name type="scientific">bacterium 19CA06SA08-2</name>
    <dbReference type="NCBI Taxonomy" id="2920658"/>
    <lineage>
        <taxon>Bacteria</taxon>
    </lineage>
</organism>
<name>A0AAU6U1D8_UNCXX</name>
<dbReference type="EMBL" id="CP095353">
    <property type="protein sequence ID" value="XAG67569.1"/>
    <property type="molecule type" value="Genomic_DNA"/>
</dbReference>
<proteinExistence type="predicted"/>
<gene>
    <name evidence="1" type="ORF">MRM75_12945</name>
</gene>
<sequence>MLEMETLCFPSGSFALCDFPVERFSAGVADRRIAFVSDLAGRHSVSKRGNEKRVLTGGESLVRESPMGAKKFALAHRMGRPDWAGTGPCGLILATFAVAASA</sequence>
<accession>A0AAU6U1D8</accession>
<protein>
    <submittedName>
        <fullName evidence="1">Uncharacterized protein</fullName>
    </submittedName>
</protein>
<reference evidence="1" key="1">
    <citation type="submission" date="2022-03" db="EMBL/GenBank/DDBJ databases">
        <title>Sea Food Isolates.</title>
        <authorList>
            <person name="Li c."/>
        </authorList>
    </citation>
    <scope>NUCLEOTIDE SEQUENCE</scope>
    <source>
        <strain evidence="1">19CA06SA08-2</strain>
    </source>
</reference>
<dbReference type="AlphaFoldDB" id="A0AAU6U1D8"/>
<evidence type="ECO:0000313" key="1">
    <source>
        <dbReference type="EMBL" id="XAG67569.1"/>
    </source>
</evidence>